<dbReference type="RefSeq" id="XP_062661298.1">
    <property type="nucleotide sequence ID" value="XM_062805189.1"/>
</dbReference>
<gene>
    <name evidence="5" type="ORF">B0H64DRAFT_416716</name>
</gene>
<proteinExistence type="predicted"/>
<reference evidence="5" key="1">
    <citation type="journal article" date="2023" name="Mol. Phylogenet. Evol.">
        <title>Genome-scale phylogeny and comparative genomics of the fungal order Sordariales.</title>
        <authorList>
            <person name="Hensen N."/>
            <person name="Bonometti L."/>
            <person name="Westerberg I."/>
            <person name="Brannstrom I.O."/>
            <person name="Guillou S."/>
            <person name="Cros-Aarteil S."/>
            <person name="Calhoun S."/>
            <person name="Haridas S."/>
            <person name="Kuo A."/>
            <person name="Mondo S."/>
            <person name="Pangilinan J."/>
            <person name="Riley R."/>
            <person name="LaButti K."/>
            <person name="Andreopoulos B."/>
            <person name="Lipzen A."/>
            <person name="Chen C."/>
            <person name="Yan M."/>
            <person name="Daum C."/>
            <person name="Ng V."/>
            <person name="Clum A."/>
            <person name="Steindorff A."/>
            <person name="Ohm R.A."/>
            <person name="Martin F."/>
            <person name="Silar P."/>
            <person name="Natvig D.O."/>
            <person name="Lalanne C."/>
            <person name="Gautier V."/>
            <person name="Ament-Velasquez S.L."/>
            <person name="Kruys A."/>
            <person name="Hutchinson M.I."/>
            <person name="Powell A.J."/>
            <person name="Barry K."/>
            <person name="Miller A.N."/>
            <person name="Grigoriev I.V."/>
            <person name="Debuchy R."/>
            <person name="Gladieux P."/>
            <person name="Hiltunen Thoren M."/>
            <person name="Johannesson H."/>
        </authorList>
    </citation>
    <scope>NUCLEOTIDE SEQUENCE</scope>
    <source>
        <strain evidence="5">CBS 168.71</strain>
    </source>
</reference>
<dbReference type="Gene3D" id="3.60.21.70">
    <property type="entry name" value="PhoD-like phosphatase"/>
    <property type="match status" value="1"/>
</dbReference>
<dbReference type="SUPFAM" id="SSF48264">
    <property type="entry name" value="Cytochrome P450"/>
    <property type="match status" value="1"/>
</dbReference>
<dbReference type="Pfam" id="PF16655">
    <property type="entry name" value="PhoD_N"/>
    <property type="match status" value="1"/>
</dbReference>
<dbReference type="GO" id="GO:0016705">
    <property type="term" value="F:oxidoreductase activity, acting on paired donors, with incorporation or reduction of molecular oxygen"/>
    <property type="evidence" value="ECO:0007669"/>
    <property type="project" value="InterPro"/>
</dbReference>
<dbReference type="Gene3D" id="2.60.40.380">
    <property type="entry name" value="Purple acid phosphatase-like, N-terminal"/>
    <property type="match status" value="1"/>
</dbReference>
<protein>
    <submittedName>
        <fullName evidence="5">PhoD-like phosphatase-domain-containing protein</fullName>
    </submittedName>
</protein>
<sequence length="1060" mass="116507">MLALVAHVCLILLLCFRKWRASRVQRWVREQLDVASFHYAPDLQVDLQKRLHLRATENHRLKVAFGIDNSLTTTSVSVHQTFLKTASRVLNKRGRNWEELYGIAKTFLEAEVERAVNQSLPLAESVRCMVLTVALFDSFGIDAATVLRSDLTTITAEINKQWLRSKSHPTDVTPSEILNSAIASLNITSSTQGSEQTALSPAEVLGLLMPQYETLWRVVLLTFVTAYHHQPAAYPDAAQRTADVPSCLGDPAREKEALKLAKEGLRLYPSNKHLYRAAVPTTPTSSTATITTLNTSSSTTTSPTSSTSSPTTTHAPLPVAADISTLHRHPQIWGRDTGLFQPARFNTDTLTPAQREAYVPFSVKPHKCPAAGGAFGERMVVVLVVALGRVGGSGSGSGSGGSGSGSGDGVKRVDNFVKWYSAMPAANEPASSACAQWPPVRKRKRTPIAEHVANSRLRIGLRQPHVHSPMSLFHGTTATPAAAELPQFSAMLHRLSLGALVAALIVEASFERNLAYSSPSRRHPSLAVPLSHVSKRQTGDVYTAAEVNFTHGVASGDPYADSVILWTRLSPTTESVASDLVPDGVVPIYDDSEGAQPSTKAACVEFKIVTDLPLANVVDQGRAFTSSDVDYTVKVSPLGRTKTIPAKTQKVDRNINLAVYSCSNYPEGYFNAYANPVHKDSVDYVLHLGDYIYEYRPDSSLEDRNPQPDREIYTLFDYRTRLGSYRTDADLLASHAKFAWIPVWDDHEVANNAWRNGSSNSDGAVFRARKQAAVRAYFEWMPLRQADMDDSLRIWRSFSLGTLLDLVMLDTRQYDRDLTVLNGLAGIGGNSQEVEKLVDLQNRTIMGFKQEEWFYDQLTQSSERGAAWRVVGNQVIFSRMTLGILGDQPFNRDQWDGYLANRDRVYQHLADGKINNTVMLSGDSHAAWVSDLAWLGKRDYDETTGEGAFGVELAGTAVSSSSPIGALPKLLANPLSQWLVSKNPELQWQDLFYRGYFEMSIGYEAIEANFYGIPDVKVKSDDEILLATFLINNGENKLARNPTVGGGRAKGGALKNGKVD</sequence>
<dbReference type="InterPro" id="IPR052900">
    <property type="entry name" value="Phospholipid_Metab_Enz"/>
</dbReference>
<evidence type="ECO:0000313" key="6">
    <source>
        <dbReference type="Proteomes" id="UP001278766"/>
    </source>
</evidence>
<dbReference type="GO" id="GO:0005506">
    <property type="term" value="F:iron ion binding"/>
    <property type="evidence" value="ECO:0007669"/>
    <property type="project" value="InterPro"/>
</dbReference>
<evidence type="ECO:0000256" key="1">
    <source>
        <dbReference type="SAM" id="MobiDB-lite"/>
    </source>
</evidence>
<reference evidence="5" key="2">
    <citation type="submission" date="2023-06" db="EMBL/GenBank/DDBJ databases">
        <authorList>
            <consortium name="Lawrence Berkeley National Laboratory"/>
            <person name="Haridas S."/>
            <person name="Hensen N."/>
            <person name="Bonometti L."/>
            <person name="Westerberg I."/>
            <person name="Brannstrom I.O."/>
            <person name="Guillou S."/>
            <person name="Cros-Aarteil S."/>
            <person name="Calhoun S."/>
            <person name="Kuo A."/>
            <person name="Mondo S."/>
            <person name="Pangilinan J."/>
            <person name="Riley R."/>
            <person name="Labutti K."/>
            <person name="Andreopoulos B."/>
            <person name="Lipzen A."/>
            <person name="Chen C."/>
            <person name="Yanf M."/>
            <person name="Daum C."/>
            <person name="Ng V."/>
            <person name="Clum A."/>
            <person name="Steindorff A."/>
            <person name="Ohm R."/>
            <person name="Martin F."/>
            <person name="Silar P."/>
            <person name="Natvig D."/>
            <person name="Lalanne C."/>
            <person name="Gautier V."/>
            <person name="Ament-Velasquez S.L."/>
            <person name="Kruys A."/>
            <person name="Hutchinson M.I."/>
            <person name="Powell A.J."/>
            <person name="Barry K."/>
            <person name="Miller A.N."/>
            <person name="Grigoriev I.V."/>
            <person name="Debuchy R."/>
            <person name="Gladieux P."/>
            <person name="Thoren M.H."/>
            <person name="Johannesson H."/>
        </authorList>
    </citation>
    <scope>NUCLEOTIDE SEQUENCE</scope>
    <source>
        <strain evidence="5">CBS 168.71</strain>
    </source>
</reference>
<dbReference type="GO" id="GO:0004497">
    <property type="term" value="F:monooxygenase activity"/>
    <property type="evidence" value="ECO:0007669"/>
    <property type="project" value="InterPro"/>
</dbReference>
<comment type="caution">
    <text evidence="5">The sequence shown here is derived from an EMBL/GenBank/DDBJ whole genome shotgun (WGS) entry which is preliminary data.</text>
</comment>
<dbReference type="Proteomes" id="UP001278766">
    <property type="component" value="Unassembled WGS sequence"/>
</dbReference>
<dbReference type="SUPFAM" id="SSF56300">
    <property type="entry name" value="Metallo-dependent phosphatases"/>
    <property type="match status" value="1"/>
</dbReference>
<dbReference type="Pfam" id="PF09423">
    <property type="entry name" value="PhoD"/>
    <property type="match status" value="1"/>
</dbReference>
<dbReference type="PANTHER" id="PTHR43606">
    <property type="entry name" value="PHOSPHATASE, PUTATIVE (AFU_ORTHOLOGUE AFUA_6G08710)-RELATED"/>
    <property type="match status" value="1"/>
</dbReference>
<dbReference type="AlphaFoldDB" id="A0AAE0LUX5"/>
<name>A0AAE0LUX5_9PEZI</name>
<dbReference type="PANTHER" id="PTHR43606:SF7">
    <property type="entry name" value="PHOSPHATASE, PUTATIVE (AFU_ORTHOLOGUE AFUA_6G08710)-RELATED"/>
    <property type="match status" value="1"/>
</dbReference>
<feature type="region of interest" description="Disordered" evidence="1">
    <location>
        <begin position="1041"/>
        <end position="1060"/>
    </location>
</feature>
<dbReference type="GeneID" id="87842137"/>
<evidence type="ECO:0000259" key="4">
    <source>
        <dbReference type="Pfam" id="PF16655"/>
    </source>
</evidence>
<evidence type="ECO:0000259" key="3">
    <source>
        <dbReference type="Pfam" id="PF09423"/>
    </source>
</evidence>
<accession>A0AAE0LUX5</accession>
<dbReference type="Gene3D" id="1.10.630.10">
    <property type="entry name" value="Cytochrome P450"/>
    <property type="match status" value="1"/>
</dbReference>
<dbReference type="InterPro" id="IPR018946">
    <property type="entry name" value="PhoD-like_MPP"/>
</dbReference>
<dbReference type="InterPro" id="IPR036396">
    <property type="entry name" value="Cyt_P450_sf"/>
</dbReference>
<feature type="domain" description="Phospholipase D N-terminal" evidence="4">
    <location>
        <begin position="551"/>
        <end position="636"/>
    </location>
</feature>
<dbReference type="InterPro" id="IPR029052">
    <property type="entry name" value="Metallo-depent_PP-like"/>
</dbReference>
<keyword evidence="2" id="KW-0732">Signal</keyword>
<dbReference type="GO" id="GO:0020037">
    <property type="term" value="F:heme binding"/>
    <property type="evidence" value="ECO:0007669"/>
    <property type="project" value="InterPro"/>
</dbReference>
<evidence type="ECO:0000313" key="5">
    <source>
        <dbReference type="EMBL" id="KAK3297784.1"/>
    </source>
</evidence>
<feature type="domain" description="PhoD-like phosphatase metallophosphatase" evidence="3">
    <location>
        <begin position="657"/>
        <end position="1010"/>
    </location>
</feature>
<dbReference type="InterPro" id="IPR032093">
    <property type="entry name" value="PhoD_N"/>
</dbReference>
<feature type="region of interest" description="Disordered" evidence="1">
    <location>
        <begin position="284"/>
        <end position="315"/>
    </location>
</feature>
<dbReference type="EMBL" id="JAUEPN010000003">
    <property type="protein sequence ID" value="KAK3297784.1"/>
    <property type="molecule type" value="Genomic_DNA"/>
</dbReference>
<organism evidence="5 6">
    <name type="scientific">Chaetomium fimeti</name>
    <dbReference type="NCBI Taxonomy" id="1854472"/>
    <lineage>
        <taxon>Eukaryota</taxon>
        <taxon>Fungi</taxon>
        <taxon>Dikarya</taxon>
        <taxon>Ascomycota</taxon>
        <taxon>Pezizomycotina</taxon>
        <taxon>Sordariomycetes</taxon>
        <taxon>Sordariomycetidae</taxon>
        <taxon>Sordariales</taxon>
        <taxon>Chaetomiaceae</taxon>
        <taxon>Chaetomium</taxon>
    </lineage>
</organism>
<dbReference type="InterPro" id="IPR038607">
    <property type="entry name" value="PhoD-like_sf"/>
</dbReference>
<dbReference type="CDD" id="cd07389">
    <property type="entry name" value="MPP_PhoD"/>
    <property type="match status" value="1"/>
</dbReference>
<keyword evidence="6" id="KW-1185">Reference proteome</keyword>
<feature type="chain" id="PRO_5042270110" evidence="2">
    <location>
        <begin position="22"/>
        <end position="1060"/>
    </location>
</feature>
<feature type="signal peptide" evidence="2">
    <location>
        <begin position="1"/>
        <end position="21"/>
    </location>
</feature>
<feature type="compositionally biased region" description="Low complexity" evidence="1">
    <location>
        <begin position="284"/>
        <end position="313"/>
    </location>
</feature>
<evidence type="ECO:0000256" key="2">
    <source>
        <dbReference type="SAM" id="SignalP"/>
    </source>
</evidence>